<protein>
    <submittedName>
        <fullName evidence="1">Uncharacterized protein</fullName>
    </submittedName>
</protein>
<dbReference type="PANTHER" id="PTHR36156">
    <property type="entry name" value="SLR2101 PROTEIN"/>
    <property type="match status" value="1"/>
</dbReference>
<comment type="caution">
    <text evidence="1">The sequence shown here is derived from an EMBL/GenBank/DDBJ whole genome shotgun (WGS) entry which is preliminary data.</text>
</comment>
<dbReference type="InterPro" id="IPR014710">
    <property type="entry name" value="RmlC-like_jellyroll"/>
</dbReference>
<dbReference type="InterPro" id="IPR011051">
    <property type="entry name" value="RmlC_Cupin_sf"/>
</dbReference>
<dbReference type="Proteomes" id="UP000557566">
    <property type="component" value="Unassembled WGS sequence"/>
</dbReference>
<organism evidence="1 2">
    <name type="scientific">Ophiocordyceps sinensis</name>
    <dbReference type="NCBI Taxonomy" id="72228"/>
    <lineage>
        <taxon>Eukaryota</taxon>
        <taxon>Fungi</taxon>
        <taxon>Dikarya</taxon>
        <taxon>Ascomycota</taxon>
        <taxon>Pezizomycotina</taxon>
        <taxon>Sordariomycetes</taxon>
        <taxon>Hypocreomycetidae</taxon>
        <taxon>Hypocreales</taxon>
        <taxon>Ophiocordycipitaceae</taxon>
        <taxon>Ophiocordyceps</taxon>
    </lineage>
</organism>
<dbReference type="SUPFAM" id="SSF51182">
    <property type="entry name" value="RmlC-like cupins"/>
    <property type="match status" value="1"/>
</dbReference>
<dbReference type="AlphaFoldDB" id="A0A8H4LWF1"/>
<dbReference type="PANTHER" id="PTHR36156:SF2">
    <property type="entry name" value="CUPIN TYPE-2 DOMAIN-CONTAINING PROTEIN"/>
    <property type="match status" value="1"/>
</dbReference>
<dbReference type="Gene3D" id="2.60.120.10">
    <property type="entry name" value="Jelly Rolls"/>
    <property type="match status" value="1"/>
</dbReference>
<accession>A0A8H4LWF1</accession>
<gene>
    <name evidence="1" type="ORF">G6O67_006277</name>
</gene>
<reference evidence="1 2" key="1">
    <citation type="journal article" date="2020" name="Genome Biol. Evol.">
        <title>A new high-quality draft genome assembly of the Chinese cordyceps Ophiocordyceps sinensis.</title>
        <authorList>
            <person name="Shu R."/>
            <person name="Zhang J."/>
            <person name="Meng Q."/>
            <person name="Zhang H."/>
            <person name="Zhou G."/>
            <person name="Li M."/>
            <person name="Wu P."/>
            <person name="Zhao Y."/>
            <person name="Chen C."/>
            <person name="Qin Q."/>
        </authorList>
    </citation>
    <scope>NUCLEOTIDE SEQUENCE [LARGE SCALE GENOMIC DNA]</scope>
    <source>
        <strain evidence="1 2">IOZ07</strain>
    </source>
</reference>
<proteinExistence type="predicted"/>
<evidence type="ECO:0000313" key="1">
    <source>
        <dbReference type="EMBL" id="KAF4506166.1"/>
    </source>
</evidence>
<dbReference type="OrthoDB" id="5840532at2759"/>
<dbReference type="InterPro" id="IPR047142">
    <property type="entry name" value="OryJ/VirC-like"/>
</dbReference>
<evidence type="ECO:0000313" key="2">
    <source>
        <dbReference type="Proteomes" id="UP000557566"/>
    </source>
</evidence>
<dbReference type="CDD" id="cd02231">
    <property type="entry name" value="cupin_BLL6423-like"/>
    <property type="match status" value="1"/>
</dbReference>
<dbReference type="EMBL" id="JAAVMX010000007">
    <property type="protein sequence ID" value="KAF4506166.1"/>
    <property type="molecule type" value="Genomic_DNA"/>
</dbReference>
<keyword evidence="2" id="KW-1185">Reference proteome</keyword>
<sequence length="175" mass="18604">MASDTPDNNLRALRHVYTANDPLSQQAVFTKVRQSIQTAYSEGSMAIDTIYGASTLDRHAGAGFSNGDTPSDAAACSALGAGAASPGGTVCRVVDFAPLHQCAMSRGQNLDYAAVVEGSIVLRLDSGQETRLERGDVAVQRAANHVWQNPSKTEWARVLFVLQDSSPRSSAKCYI</sequence>
<name>A0A8H4LWF1_9HYPO</name>